<feature type="compositionally biased region" description="Low complexity" evidence="1">
    <location>
        <begin position="525"/>
        <end position="534"/>
    </location>
</feature>
<gene>
    <name evidence="2" type="ORF">AC579_314</name>
</gene>
<protein>
    <submittedName>
        <fullName evidence="2">Uncharacterized protein</fullName>
    </submittedName>
</protein>
<accession>A0A139IRK0</accession>
<feature type="compositionally biased region" description="Pro residues" evidence="1">
    <location>
        <begin position="512"/>
        <end position="524"/>
    </location>
</feature>
<reference evidence="2 3" key="1">
    <citation type="submission" date="2015-07" db="EMBL/GenBank/DDBJ databases">
        <title>Comparative genomics of the Sigatoka disease complex on banana suggests a link between parallel evolutionary changes in Pseudocercospora fijiensis and Pseudocercospora eumusae and increased virulence on the banana host.</title>
        <authorList>
            <person name="Chang T.-C."/>
            <person name="Salvucci A."/>
            <person name="Crous P.W."/>
            <person name="Stergiopoulos I."/>
        </authorList>
    </citation>
    <scope>NUCLEOTIDE SEQUENCE [LARGE SCALE GENOMIC DNA]</scope>
    <source>
        <strain evidence="2 3">CBS 116634</strain>
    </source>
</reference>
<feature type="region of interest" description="Disordered" evidence="1">
    <location>
        <begin position="507"/>
        <end position="582"/>
    </location>
</feature>
<organism evidence="2 3">
    <name type="scientific">Pseudocercospora musae</name>
    <dbReference type="NCBI Taxonomy" id="113226"/>
    <lineage>
        <taxon>Eukaryota</taxon>
        <taxon>Fungi</taxon>
        <taxon>Dikarya</taxon>
        <taxon>Ascomycota</taxon>
        <taxon>Pezizomycotina</taxon>
        <taxon>Dothideomycetes</taxon>
        <taxon>Dothideomycetidae</taxon>
        <taxon>Mycosphaerellales</taxon>
        <taxon>Mycosphaerellaceae</taxon>
        <taxon>Pseudocercospora</taxon>
    </lineage>
</organism>
<dbReference type="EMBL" id="LFZO01000024">
    <property type="protein sequence ID" value="KXT17166.1"/>
    <property type="molecule type" value="Genomic_DNA"/>
</dbReference>
<evidence type="ECO:0000313" key="3">
    <source>
        <dbReference type="Proteomes" id="UP000073492"/>
    </source>
</evidence>
<feature type="compositionally biased region" description="Polar residues" evidence="1">
    <location>
        <begin position="546"/>
        <end position="566"/>
    </location>
</feature>
<name>A0A139IRK0_9PEZI</name>
<dbReference type="Proteomes" id="UP000073492">
    <property type="component" value="Unassembled WGS sequence"/>
</dbReference>
<evidence type="ECO:0000256" key="1">
    <source>
        <dbReference type="SAM" id="MobiDB-lite"/>
    </source>
</evidence>
<proteinExistence type="predicted"/>
<dbReference type="OrthoDB" id="5279008at2759"/>
<dbReference type="STRING" id="113226.A0A139IRK0"/>
<evidence type="ECO:0000313" key="2">
    <source>
        <dbReference type="EMBL" id="KXT17166.1"/>
    </source>
</evidence>
<keyword evidence="3" id="KW-1185">Reference proteome</keyword>
<sequence length="582" mass="64089">MFTTASLKCLQNISKSDKFGPHLRHVYFITASFPRRALDCSHASCCCSWQPTTRQREAYTEYMHDQERLRKTKADLKLLTDAFSKLPALKALTFIDHLSTLANKTADCYGYNKVMRTTNKPPTLAPATEAVNGEYFPWLTHVFQTVITALADSGIESLLCFETNFKNQMHGISPSSDLRLKQEVLDKLAHCFANLETFSLQIRSQYLRYRRKDTEKDYARAHKYAKSFSAVLKAAQSARLEFDYLEPTGPICKAITTFDLASLSSLSLENLCIEAKNLGSIVCRLRSVEKLTFHAIDLTRGSWVSILKAVGQLPAVSHLHLQFLQQGMQKVYFLPQPEESPEAGGEPALNPFFGIGALGDNEDENWMEEEDGTDDELPNLIAQEEPEFLKAQPKDSDFSPEPKPDMTKKCLEYTGKDYKAPGRDAELERGYYVCLPSREEIEARLPTFVEQCNLGDSYDQEMDFGNLLNIPGLPPAGVMTLSMVAGGPGGNGPPGGLNAFMNQLNAILGSAGPPPPFPAPPNPPGANNNAPNQPSTQPAAGASHVPPTNSAPPSTLLPNYSSTAINHTPPETVPGEWVNDVD</sequence>
<comment type="caution">
    <text evidence="2">The sequence shown here is derived from an EMBL/GenBank/DDBJ whole genome shotgun (WGS) entry which is preliminary data.</text>
</comment>
<dbReference type="AlphaFoldDB" id="A0A139IRK0"/>